<sequence>MTSLNQYYLLFPACKHKGSARRKILRAPLISLSMLILQLWILNHRTPVNFDQSFLSVPFVGKMENVYQTTIRLGFTDLSLLLVYFFVLKLILL</sequence>
<feature type="transmembrane region" description="Helical" evidence="1">
    <location>
        <begin position="71"/>
        <end position="92"/>
    </location>
</feature>
<protein>
    <submittedName>
        <fullName evidence="2">Uncharacterized protein</fullName>
    </submittedName>
</protein>
<accession>A0A915ZI81</accession>
<dbReference type="AlphaFoldDB" id="A0A915ZI81"/>
<keyword evidence="1" id="KW-0812">Transmembrane</keyword>
<evidence type="ECO:0000256" key="1">
    <source>
        <dbReference type="SAM" id="Phobius"/>
    </source>
</evidence>
<keyword evidence="1" id="KW-1133">Transmembrane helix</keyword>
<dbReference type="EMBL" id="CAGKOT010000035">
    <property type="protein sequence ID" value="CAB5375754.1"/>
    <property type="molecule type" value="Genomic_DNA"/>
</dbReference>
<evidence type="ECO:0000313" key="3">
    <source>
        <dbReference type="Proteomes" id="UP000684084"/>
    </source>
</evidence>
<evidence type="ECO:0000313" key="2">
    <source>
        <dbReference type="EMBL" id="CAB5375754.1"/>
    </source>
</evidence>
<name>A0A915ZI81_9GLOM</name>
<dbReference type="Proteomes" id="UP000684084">
    <property type="component" value="Unassembled WGS sequence"/>
</dbReference>
<gene>
    <name evidence="2" type="ORF">CHRIB12_LOCUS14986</name>
</gene>
<organism evidence="2 3">
    <name type="scientific">Rhizophagus irregularis</name>
    <dbReference type="NCBI Taxonomy" id="588596"/>
    <lineage>
        <taxon>Eukaryota</taxon>
        <taxon>Fungi</taxon>
        <taxon>Fungi incertae sedis</taxon>
        <taxon>Mucoromycota</taxon>
        <taxon>Glomeromycotina</taxon>
        <taxon>Glomeromycetes</taxon>
        <taxon>Glomerales</taxon>
        <taxon>Glomeraceae</taxon>
        <taxon>Rhizophagus</taxon>
    </lineage>
</organism>
<reference evidence="2" key="1">
    <citation type="submission" date="2020-05" db="EMBL/GenBank/DDBJ databases">
        <authorList>
            <person name="Rincon C."/>
            <person name="Sanders R I."/>
            <person name="Robbins C."/>
            <person name="Chaturvedi A."/>
        </authorList>
    </citation>
    <scope>NUCLEOTIDE SEQUENCE</scope>
    <source>
        <strain evidence="2">CHB12</strain>
    </source>
</reference>
<proteinExistence type="predicted"/>
<dbReference type="OrthoDB" id="10296373at2759"/>
<comment type="caution">
    <text evidence="2">The sequence shown here is derived from an EMBL/GenBank/DDBJ whole genome shotgun (WGS) entry which is preliminary data.</text>
</comment>
<keyword evidence="1" id="KW-0472">Membrane</keyword>
<feature type="transmembrane region" description="Helical" evidence="1">
    <location>
        <begin position="24"/>
        <end position="42"/>
    </location>
</feature>